<name>A0A5A5TAQ1_9CHLR</name>
<dbReference type="RefSeq" id="WP_149401078.1">
    <property type="nucleotide sequence ID" value="NZ_BIXY01000018.1"/>
</dbReference>
<dbReference type="OrthoDB" id="147928at2"/>
<keyword evidence="3" id="KW-1185">Reference proteome</keyword>
<protein>
    <recommendedName>
        <fullName evidence="1">Ig-like domain-containing protein</fullName>
    </recommendedName>
</protein>
<gene>
    <name evidence="2" type="ORF">KDI_16470</name>
</gene>
<proteinExistence type="predicted"/>
<dbReference type="EMBL" id="BIXY01000018">
    <property type="protein sequence ID" value="GCF08083.1"/>
    <property type="molecule type" value="Genomic_DNA"/>
</dbReference>
<feature type="domain" description="Ig-like" evidence="1">
    <location>
        <begin position="86"/>
        <end position="202"/>
    </location>
</feature>
<dbReference type="Proteomes" id="UP000322530">
    <property type="component" value="Unassembled WGS sequence"/>
</dbReference>
<evidence type="ECO:0000259" key="1">
    <source>
        <dbReference type="PROSITE" id="PS50835"/>
    </source>
</evidence>
<evidence type="ECO:0000313" key="2">
    <source>
        <dbReference type="EMBL" id="GCF08083.1"/>
    </source>
</evidence>
<organism evidence="2 3">
    <name type="scientific">Dictyobacter arantiisoli</name>
    <dbReference type="NCBI Taxonomy" id="2014874"/>
    <lineage>
        <taxon>Bacteria</taxon>
        <taxon>Bacillati</taxon>
        <taxon>Chloroflexota</taxon>
        <taxon>Ktedonobacteria</taxon>
        <taxon>Ktedonobacterales</taxon>
        <taxon>Dictyobacteraceae</taxon>
        <taxon>Dictyobacter</taxon>
    </lineage>
</organism>
<dbReference type="AlphaFoldDB" id="A0A5A5TAQ1"/>
<comment type="caution">
    <text evidence="2">The sequence shown here is derived from an EMBL/GenBank/DDBJ whole genome shotgun (WGS) entry which is preliminary data.</text>
</comment>
<dbReference type="InterPro" id="IPR007110">
    <property type="entry name" value="Ig-like_dom"/>
</dbReference>
<evidence type="ECO:0000313" key="3">
    <source>
        <dbReference type="Proteomes" id="UP000322530"/>
    </source>
</evidence>
<sequence>MSQEKYISSKEGAALLGVQRQSFFYYVESRGIRRRELNDGGKDQYEYNYEDLLKIQDEVKSKTSSRKKSVINNNVVSKVTEKHKRPSGKTSWATSEDLPYIYALDCDIYGLEYSVPPTKTIHWWQKNQTAIRVLYNEENRKDIWGCLTLLPMEEETIFDLLKGDLSEQQITADHILTYEPGKEYNCYVSSCVIRPDKSNSFNLLLNSVLEHWINHPEIKISKLYGFASGTTEDMSEINDGMRLVKKLFFSPRYDIDKNAWELNLSYYNPSPIIQTFQKRLKETSEEV</sequence>
<reference evidence="2 3" key="1">
    <citation type="submission" date="2019-01" db="EMBL/GenBank/DDBJ databases">
        <title>Draft genome sequence of Dictyobacter sp. Uno17.</title>
        <authorList>
            <person name="Wang C.M."/>
            <person name="Zheng Y."/>
            <person name="Sakai Y."/>
            <person name="Abe K."/>
            <person name="Yokota A."/>
            <person name="Yabe S."/>
        </authorList>
    </citation>
    <scope>NUCLEOTIDE SEQUENCE [LARGE SCALE GENOMIC DNA]</scope>
    <source>
        <strain evidence="2 3">Uno17</strain>
    </source>
</reference>
<accession>A0A5A5TAQ1</accession>
<dbReference type="PROSITE" id="PS50835">
    <property type="entry name" value="IG_LIKE"/>
    <property type="match status" value="1"/>
</dbReference>